<dbReference type="KEGG" id="sre:PTSG_02840"/>
<reference evidence="2" key="1">
    <citation type="submission" date="2009-08" db="EMBL/GenBank/DDBJ databases">
        <title>Annotation of Salpingoeca rosetta.</title>
        <authorList>
            <consortium name="The Broad Institute Genome Sequencing Platform"/>
            <person name="Russ C."/>
            <person name="Cuomo C."/>
            <person name="Burger G."/>
            <person name="Gray M.W."/>
            <person name="Holland P.W.H."/>
            <person name="King N."/>
            <person name="Lang F.B.F."/>
            <person name="Roger A.J."/>
            <person name="Ruiz-Trillo I."/>
            <person name="Young S.K."/>
            <person name="Zeng Q."/>
            <person name="Gargeya S."/>
            <person name="Alvarado L."/>
            <person name="Berlin A."/>
            <person name="Chapman S.B."/>
            <person name="Chen Z."/>
            <person name="Freedman E."/>
            <person name="Gellesch M."/>
            <person name="Goldberg J."/>
            <person name="Griggs A."/>
            <person name="Gujja S."/>
            <person name="Heilman E."/>
            <person name="Heiman D."/>
            <person name="Howarth C."/>
            <person name="Mehta T."/>
            <person name="Neiman D."/>
            <person name="Pearson M."/>
            <person name="Roberts A."/>
            <person name="Saif S."/>
            <person name="Shea T."/>
            <person name="Shenoy N."/>
            <person name="Sisk P."/>
            <person name="Stolte C."/>
            <person name="Sykes S."/>
            <person name="White J."/>
            <person name="Yandava C."/>
            <person name="Haas B."/>
            <person name="Nusbaum C."/>
            <person name="Birren B."/>
        </authorList>
    </citation>
    <scope>NUCLEOTIDE SEQUENCE [LARGE SCALE GENOMIC DNA]</scope>
    <source>
        <strain evidence="2">ATCC 50818</strain>
    </source>
</reference>
<dbReference type="GeneID" id="16076936"/>
<gene>
    <name evidence="2" type="ORF">PTSG_02840</name>
</gene>
<evidence type="ECO:0000313" key="2">
    <source>
        <dbReference type="EMBL" id="EGD82167.1"/>
    </source>
</evidence>
<dbReference type="AlphaFoldDB" id="F2U3H3"/>
<sequence length="380" mass="41680">MARGGSVGKHKGVAAGGVAAEHAREMPKLMVTKPCGRFPDKYLHKEHDKMSEEEAARVVADARATAAAEDERNMRRTVDPDVLQRWLEYKNRKAWKSACFFKIQWFTATSRWTSRTTGLSACGGWLDEQRSKLEPKAIFEIPDRWDMREGQLLVDVTNEDELGHRVQNVSLFKRYLESVHRVYWRPAPPNLSSVIAPPSGDDYNVFVHRLLHGICRSELDLTINYASAEGYFRPGLYFSRDPSFAVKCGHHEGSATGKNDTASERHVYVDVLTPQPNDVADHGADDDVAATAVSAVSRHGGDEGEGSGRVAAGEESEGTSGGAEGPGGRMTASAAGGTVFYIPFAYIIYFDDDAVDVEEEVDESEDAKEEVVAPVVGEGE</sequence>
<dbReference type="Proteomes" id="UP000007799">
    <property type="component" value="Unassembled WGS sequence"/>
</dbReference>
<proteinExistence type="predicted"/>
<dbReference type="EMBL" id="GL832960">
    <property type="protein sequence ID" value="EGD82167.1"/>
    <property type="molecule type" value="Genomic_DNA"/>
</dbReference>
<keyword evidence="3" id="KW-1185">Reference proteome</keyword>
<name>F2U3H3_SALR5</name>
<organism evidence="3">
    <name type="scientific">Salpingoeca rosetta (strain ATCC 50818 / BSB-021)</name>
    <dbReference type="NCBI Taxonomy" id="946362"/>
    <lineage>
        <taxon>Eukaryota</taxon>
        <taxon>Choanoflagellata</taxon>
        <taxon>Craspedida</taxon>
        <taxon>Salpingoecidae</taxon>
        <taxon>Salpingoeca</taxon>
    </lineage>
</organism>
<feature type="compositionally biased region" description="Gly residues" evidence="1">
    <location>
        <begin position="319"/>
        <end position="328"/>
    </location>
</feature>
<protein>
    <submittedName>
        <fullName evidence="2">Uncharacterized protein</fullName>
    </submittedName>
</protein>
<accession>F2U3H3</accession>
<evidence type="ECO:0000256" key="1">
    <source>
        <dbReference type="SAM" id="MobiDB-lite"/>
    </source>
</evidence>
<feature type="region of interest" description="Disordered" evidence="1">
    <location>
        <begin position="359"/>
        <end position="380"/>
    </location>
</feature>
<evidence type="ECO:0000313" key="3">
    <source>
        <dbReference type="Proteomes" id="UP000007799"/>
    </source>
</evidence>
<feature type="region of interest" description="Disordered" evidence="1">
    <location>
        <begin position="295"/>
        <end position="329"/>
    </location>
</feature>
<dbReference type="InParanoid" id="F2U3H3"/>
<feature type="compositionally biased region" description="Acidic residues" evidence="1">
    <location>
        <begin position="359"/>
        <end position="368"/>
    </location>
</feature>
<dbReference type="RefSeq" id="XP_004996350.1">
    <property type="nucleotide sequence ID" value="XM_004996293.1"/>
</dbReference>